<organism evidence="1 2">
    <name type="scientific">Forsythia ovata</name>
    <dbReference type="NCBI Taxonomy" id="205694"/>
    <lineage>
        <taxon>Eukaryota</taxon>
        <taxon>Viridiplantae</taxon>
        <taxon>Streptophyta</taxon>
        <taxon>Embryophyta</taxon>
        <taxon>Tracheophyta</taxon>
        <taxon>Spermatophyta</taxon>
        <taxon>Magnoliopsida</taxon>
        <taxon>eudicotyledons</taxon>
        <taxon>Gunneridae</taxon>
        <taxon>Pentapetalae</taxon>
        <taxon>asterids</taxon>
        <taxon>lamiids</taxon>
        <taxon>Lamiales</taxon>
        <taxon>Oleaceae</taxon>
        <taxon>Forsythieae</taxon>
        <taxon>Forsythia</taxon>
    </lineage>
</organism>
<evidence type="ECO:0000313" key="1">
    <source>
        <dbReference type="EMBL" id="KAL2508751.1"/>
    </source>
</evidence>
<dbReference type="Proteomes" id="UP001604277">
    <property type="component" value="Unassembled WGS sequence"/>
</dbReference>
<comment type="caution">
    <text evidence="1">The sequence shown here is derived from an EMBL/GenBank/DDBJ whole genome shotgun (WGS) entry which is preliminary data.</text>
</comment>
<reference evidence="2" key="1">
    <citation type="submission" date="2024-07" db="EMBL/GenBank/DDBJ databases">
        <title>Two chromosome-level genome assemblies of Korean endemic species Abeliophyllum distichum and Forsythia ovata (Oleaceae).</title>
        <authorList>
            <person name="Jang H."/>
        </authorList>
    </citation>
    <scope>NUCLEOTIDE SEQUENCE [LARGE SCALE GENOMIC DNA]</scope>
</reference>
<gene>
    <name evidence="1" type="ORF">Fot_32398</name>
</gene>
<dbReference type="EMBL" id="JBFOLJ010000009">
    <property type="protein sequence ID" value="KAL2508751.1"/>
    <property type="molecule type" value="Genomic_DNA"/>
</dbReference>
<protein>
    <submittedName>
        <fullName evidence="1">Uncharacterized protein</fullName>
    </submittedName>
</protein>
<name>A0ABD1T7Y3_9LAMI</name>
<accession>A0ABD1T7Y3</accession>
<evidence type="ECO:0000313" key="2">
    <source>
        <dbReference type="Proteomes" id="UP001604277"/>
    </source>
</evidence>
<keyword evidence="2" id="KW-1185">Reference proteome</keyword>
<proteinExistence type="predicted"/>
<dbReference type="AlphaFoldDB" id="A0ABD1T7Y3"/>
<sequence length="157" mass="16857">MARSNSSRRDPMLMCSIQLKEVGALVHIPPQGNKVDPPISRGVNTWPHLTLLASFIMPSSPGFLFYARFSPSFLTVSFHLPCRLTLSDESKGSLERKGDETPMAGSSANGVVATEISTTSGTGGCIGVMFPSSSSSMLKMEILEKIYLAIDGDLFAK</sequence>